<dbReference type="PATRIC" id="fig|1400520.3.peg.2638"/>
<dbReference type="Proteomes" id="UP000019247">
    <property type="component" value="Unassembled WGS sequence"/>
</dbReference>
<accession>W6T5J4</accession>
<evidence type="ECO:0000313" key="3">
    <source>
        <dbReference type="Proteomes" id="UP000019247"/>
    </source>
</evidence>
<gene>
    <name evidence="2" type="ORF">LFAB_13465</name>
</gene>
<protein>
    <submittedName>
        <fullName evidence="2">Uncharacterized protein</fullName>
    </submittedName>
</protein>
<comment type="caution">
    <text evidence="2">The sequence shown here is derived from an EMBL/GenBank/DDBJ whole genome shotgun (WGS) entry which is preliminary data.</text>
</comment>
<keyword evidence="1" id="KW-0812">Transmembrane</keyword>
<feature type="transmembrane region" description="Helical" evidence="1">
    <location>
        <begin position="12"/>
        <end position="35"/>
    </location>
</feature>
<proteinExistence type="predicted"/>
<evidence type="ECO:0000256" key="1">
    <source>
        <dbReference type="SAM" id="Phobius"/>
    </source>
</evidence>
<dbReference type="EMBL" id="AWWK01000066">
    <property type="protein sequence ID" value="ETY73297.1"/>
    <property type="molecule type" value="Genomic_DNA"/>
</dbReference>
<dbReference type="HOGENOM" id="CLU_3345011_0_0_9"/>
<organism evidence="2 3">
    <name type="scientific">Lactiplantibacillus fabifermentans T30PCM01</name>
    <dbReference type="NCBI Taxonomy" id="1400520"/>
    <lineage>
        <taxon>Bacteria</taxon>
        <taxon>Bacillati</taxon>
        <taxon>Bacillota</taxon>
        <taxon>Bacilli</taxon>
        <taxon>Lactobacillales</taxon>
        <taxon>Lactobacillaceae</taxon>
        <taxon>Lactiplantibacillus</taxon>
    </lineage>
</organism>
<keyword evidence="1" id="KW-0472">Membrane</keyword>
<name>W6T5J4_9LACO</name>
<keyword evidence="1" id="KW-1133">Transmembrane helix</keyword>
<reference evidence="2 3" key="1">
    <citation type="journal article" date="2014" name="Genome Announc.">
        <title>Genome Sequence of Lactobacillus fabifermentans Strain T30PCM01, Isolated from Fermenting Grape Marc.</title>
        <authorList>
            <person name="Treu L."/>
            <person name="Vendramin V."/>
            <person name="Bovo B."/>
            <person name="Giacomini A."/>
            <person name="Corich V."/>
            <person name="Campanaro S."/>
        </authorList>
    </citation>
    <scope>NUCLEOTIDE SEQUENCE [LARGE SCALE GENOMIC DNA]</scope>
    <source>
        <strain evidence="2 3">T30PCM01</strain>
    </source>
</reference>
<dbReference type="AlphaFoldDB" id="W6T5J4"/>
<sequence length="37" mass="4107">MDEKFFSKSTWLTIVAALVYTGIATVLGVVIMNIVKF</sequence>
<dbReference type="STRING" id="1400520.LFAB_13465"/>
<evidence type="ECO:0000313" key="2">
    <source>
        <dbReference type="EMBL" id="ETY73297.1"/>
    </source>
</evidence>